<evidence type="ECO:0000313" key="3">
    <source>
        <dbReference type="Proteomes" id="UP000430202"/>
    </source>
</evidence>
<keyword evidence="1" id="KW-1133">Transmembrane helix</keyword>
<accession>A0A653WFE9</accession>
<protein>
    <submittedName>
        <fullName evidence="2">Uncharacterized protein</fullName>
    </submittedName>
</protein>
<evidence type="ECO:0000313" key="2">
    <source>
        <dbReference type="EMBL" id="VXC17586.1"/>
    </source>
</evidence>
<evidence type="ECO:0000256" key="1">
    <source>
        <dbReference type="SAM" id="Phobius"/>
    </source>
</evidence>
<proteinExistence type="predicted"/>
<organism evidence="2 3">
    <name type="scientific">Maribacter litoralis</name>
    <dbReference type="NCBI Taxonomy" id="2059726"/>
    <lineage>
        <taxon>Bacteria</taxon>
        <taxon>Pseudomonadati</taxon>
        <taxon>Bacteroidota</taxon>
        <taxon>Flavobacteriia</taxon>
        <taxon>Flavobacteriales</taxon>
        <taxon>Flavobacteriaceae</taxon>
        <taxon>Maribacter</taxon>
    </lineage>
</organism>
<sequence>MTHEKYGWLIVVFFITRASVGFFIFAQYEKDPGYFSSYNFSP</sequence>
<keyword evidence="1" id="KW-0812">Transmembrane</keyword>
<dbReference type="EMBL" id="CABWLR010000006">
    <property type="protein sequence ID" value="VXC17586.1"/>
    <property type="molecule type" value="Genomic_DNA"/>
</dbReference>
<gene>
    <name evidence="2" type="ORF">MARI151_60241</name>
</gene>
<keyword evidence="3" id="KW-1185">Reference proteome</keyword>
<feature type="transmembrane region" description="Helical" evidence="1">
    <location>
        <begin position="6"/>
        <end position="26"/>
    </location>
</feature>
<dbReference type="Proteomes" id="UP000430202">
    <property type="component" value="Unassembled WGS sequence"/>
</dbReference>
<name>A0A653WFE9_9FLAO</name>
<dbReference type="AlphaFoldDB" id="A0A653WFE9"/>
<keyword evidence="1" id="KW-0472">Membrane</keyword>
<reference evidence="2 3" key="1">
    <citation type="submission" date="2019-10" db="EMBL/GenBank/DDBJ databases">
        <authorList>
            <person name="Karimi E."/>
        </authorList>
    </citation>
    <scope>NUCLEOTIDE SEQUENCE [LARGE SCALE GENOMIC DNA]</scope>
    <source>
        <strain evidence="2">Maribacter sp. 151</strain>
    </source>
</reference>